<evidence type="ECO:0000313" key="8">
    <source>
        <dbReference type="Xenbase" id="XB-GENE-29084083"/>
    </source>
</evidence>
<evidence type="ECO:0000313" key="5">
    <source>
        <dbReference type="Proteomes" id="UP000008143"/>
    </source>
</evidence>
<dbReference type="InterPro" id="IPR002347">
    <property type="entry name" value="SDR_fam"/>
</dbReference>
<proteinExistence type="inferred from homology"/>
<dbReference type="KEGG" id="xtr:100498221"/>
<dbReference type="AlphaFoldDB" id="A0A8J0QRD5"/>
<dbReference type="Pfam" id="PF00106">
    <property type="entry name" value="adh_short"/>
    <property type="match status" value="1"/>
</dbReference>
<dbReference type="AGR" id="Xenbase:XB-GENE-29084083"/>
<organism evidence="5 6">
    <name type="scientific">Xenopus tropicalis</name>
    <name type="common">Western clawed frog</name>
    <name type="synonym">Silurana tropicalis</name>
    <dbReference type="NCBI Taxonomy" id="8364"/>
    <lineage>
        <taxon>Eukaryota</taxon>
        <taxon>Metazoa</taxon>
        <taxon>Chordata</taxon>
        <taxon>Craniata</taxon>
        <taxon>Vertebrata</taxon>
        <taxon>Euteleostomi</taxon>
        <taxon>Amphibia</taxon>
        <taxon>Batrachia</taxon>
        <taxon>Anura</taxon>
        <taxon>Pipoidea</taxon>
        <taxon>Pipidae</taxon>
        <taxon>Xenopodinae</taxon>
        <taxon>Xenopus</taxon>
        <taxon>Silurana</taxon>
    </lineage>
</organism>
<dbReference type="SUPFAM" id="SSF51735">
    <property type="entry name" value="NAD(P)-binding Rossmann-fold domains"/>
    <property type="match status" value="1"/>
</dbReference>
<evidence type="ECO:0000256" key="1">
    <source>
        <dbReference type="ARBA" id="ARBA00006484"/>
    </source>
</evidence>
<keyword evidence="2" id="KW-0560">Oxidoreductase</keyword>
<keyword evidence="5" id="KW-1185">Reference proteome</keyword>
<dbReference type="PANTHER" id="PTHR43313:SF53">
    <property type="entry name" value="17-BETA-HYDROXYSTEROID DEHYDROGENASE TYPE 6"/>
    <property type="match status" value="1"/>
</dbReference>
<sequence length="320" mass="35963">MWLLLLVLLAFAILYRWNRQRKMLKNLADKYVLITGCDSGFGNHLAKSLDKQGMQVLAACLTNTGAEALKKEASSRLQTVILDVTDSQSVKSAVLWVTGIVGDTGLWGLVNNAGTTIPSAPNEWLTKEDFWKVLNVNLLGTIDVTLALLPLIRKSRGRIINMSSVMGRLAFIGGGYSISRHGVEAFSDSLRRELQPFGVRVSVIEPTTYRTPATDLKATLESIHAIWNKCPKHIQTSYGQQYFLDYCKIIRHKLSKCNPHVSQVTDCMEHALTAVYPWTRYSAGWKTKLFYLPLSYFPTVVSDYLLRHSFSRPKFSDSIN</sequence>
<dbReference type="OrthoDB" id="5296at2759"/>
<keyword evidence="4" id="KW-0732">Signal</keyword>
<dbReference type="Proteomes" id="UP000008143">
    <property type="component" value="Chromosome 2"/>
</dbReference>
<gene>
    <name evidence="6 7 8" type="primary">LOC100498221</name>
</gene>
<name>A0A8J0QRD5_XENTR</name>
<dbReference type="PRINTS" id="PR00080">
    <property type="entry name" value="SDRFAMILY"/>
</dbReference>
<feature type="signal peptide" evidence="4">
    <location>
        <begin position="1"/>
        <end position="20"/>
    </location>
</feature>
<dbReference type="PANTHER" id="PTHR43313">
    <property type="entry name" value="SHORT-CHAIN DEHYDROGENASE/REDUCTASE FAMILY 9C"/>
    <property type="match status" value="1"/>
</dbReference>
<reference evidence="6 7" key="1">
    <citation type="submission" date="2025-04" db="UniProtKB">
        <authorList>
            <consortium name="RefSeq"/>
        </authorList>
    </citation>
    <scope>IDENTIFICATION</scope>
    <source>
        <strain evidence="6 7">Nigerian</strain>
        <tissue evidence="6 7">Liver and blood</tissue>
    </source>
</reference>
<evidence type="ECO:0000313" key="7">
    <source>
        <dbReference type="RefSeq" id="XP_031753028.1"/>
    </source>
</evidence>
<dbReference type="Xenbase" id="XB-GENE-29084083">
    <property type="gene designation" value="LOC100498221"/>
</dbReference>
<dbReference type="RefSeq" id="XP_002939751.1">
    <property type="nucleotide sequence ID" value="XM_002939705.5"/>
</dbReference>
<evidence type="ECO:0000256" key="3">
    <source>
        <dbReference type="RuleBase" id="RU000363"/>
    </source>
</evidence>
<evidence type="ECO:0000313" key="6">
    <source>
        <dbReference type="RefSeq" id="XP_002939751.1"/>
    </source>
</evidence>
<dbReference type="PRINTS" id="PR00081">
    <property type="entry name" value="GDHRDH"/>
</dbReference>
<dbReference type="InterPro" id="IPR036291">
    <property type="entry name" value="NAD(P)-bd_dom_sf"/>
</dbReference>
<dbReference type="OMA" id="WHIRDSY"/>
<dbReference type="GeneID" id="100498221"/>
<dbReference type="FunFam" id="3.40.50.720:FF:000074">
    <property type="entry name" value="Retinol dehydrogenase type 1"/>
    <property type="match status" value="1"/>
</dbReference>
<dbReference type="GO" id="GO:0008202">
    <property type="term" value="P:steroid metabolic process"/>
    <property type="evidence" value="ECO:0000318"/>
    <property type="project" value="GO_Central"/>
</dbReference>
<dbReference type="RefSeq" id="XP_031753028.1">
    <property type="nucleotide sequence ID" value="XM_031897168.1"/>
</dbReference>
<evidence type="ECO:0000256" key="4">
    <source>
        <dbReference type="SAM" id="SignalP"/>
    </source>
</evidence>
<protein>
    <submittedName>
        <fullName evidence="6 7">17-beta-hydroxysteroid dehydrogenase type 6</fullName>
    </submittedName>
</protein>
<evidence type="ECO:0000256" key="2">
    <source>
        <dbReference type="ARBA" id="ARBA00023002"/>
    </source>
</evidence>
<feature type="chain" id="PRO_5044692147" evidence="4">
    <location>
        <begin position="21"/>
        <end position="320"/>
    </location>
</feature>
<dbReference type="GO" id="GO:0016491">
    <property type="term" value="F:oxidoreductase activity"/>
    <property type="evidence" value="ECO:0000318"/>
    <property type="project" value="GO_Central"/>
</dbReference>
<dbReference type="Gene3D" id="3.40.50.720">
    <property type="entry name" value="NAD(P)-binding Rossmann-like Domain"/>
    <property type="match status" value="1"/>
</dbReference>
<comment type="similarity">
    <text evidence="1 3">Belongs to the short-chain dehydrogenases/reductases (SDR) family.</text>
</comment>
<accession>A0A8J0QRD5</accession>